<dbReference type="FunFam" id="3.90.1530.30:FF:000001">
    <property type="entry name" value="Chromosome partitioning protein ParB"/>
    <property type="match status" value="1"/>
</dbReference>
<dbReference type="FunFam" id="1.10.10.2830:FF:000001">
    <property type="entry name" value="Chromosome partitioning protein ParB"/>
    <property type="match status" value="1"/>
</dbReference>
<protein>
    <submittedName>
        <fullName evidence="6">Stage 0 sporulation protein J</fullName>
    </submittedName>
</protein>
<dbReference type="PANTHER" id="PTHR33375">
    <property type="entry name" value="CHROMOSOME-PARTITIONING PROTEIN PARB-RELATED"/>
    <property type="match status" value="1"/>
</dbReference>
<dbReference type="InterPro" id="IPR003115">
    <property type="entry name" value="ParB_N"/>
</dbReference>
<dbReference type="Gene3D" id="3.90.1530.30">
    <property type="match status" value="1"/>
</dbReference>
<dbReference type="EMBL" id="MBTG01000023">
    <property type="protein sequence ID" value="OPH53568.1"/>
    <property type="molecule type" value="Genomic_DNA"/>
</dbReference>
<dbReference type="InterPro" id="IPR036086">
    <property type="entry name" value="ParB/Sulfiredoxin_sf"/>
</dbReference>
<dbReference type="Gene3D" id="1.10.10.2830">
    <property type="match status" value="1"/>
</dbReference>
<dbReference type="Proteomes" id="UP000190626">
    <property type="component" value="Unassembled WGS sequence"/>
</dbReference>
<keyword evidence="3" id="KW-0159">Chromosome partition</keyword>
<dbReference type="SUPFAM" id="SSF109709">
    <property type="entry name" value="KorB DNA-binding domain-like"/>
    <property type="match status" value="1"/>
</dbReference>
<dbReference type="GO" id="GO:0009295">
    <property type="term" value="C:nucleoid"/>
    <property type="evidence" value="ECO:0007669"/>
    <property type="project" value="UniProtKB-SubCell"/>
</dbReference>
<dbReference type="Pfam" id="PF17762">
    <property type="entry name" value="HTH_ParB"/>
    <property type="match status" value="1"/>
</dbReference>
<dbReference type="InterPro" id="IPR050336">
    <property type="entry name" value="Chromosome_partition/occlusion"/>
</dbReference>
<feature type="domain" description="ParB-like N-terminal" evidence="5">
    <location>
        <begin position="29"/>
        <end position="118"/>
    </location>
</feature>
<dbReference type="SUPFAM" id="SSF110849">
    <property type="entry name" value="ParB/Sulfiredoxin"/>
    <property type="match status" value="1"/>
</dbReference>
<organism evidence="6 7">
    <name type="scientific">Paenibacillus ferrarius</name>
    <dbReference type="NCBI Taxonomy" id="1469647"/>
    <lineage>
        <taxon>Bacteria</taxon>
        <taxon>Bacillati</taxon>
        <taxon>Bacillota</taxon>
        <taxon>Bacilli</taxon>
        <taxon>Bacillales</taxon>
        <taxon>Paenibacillaceae</taxon>
        <taxon>Paenibacillus</taxon>
    </lineage>
</organism>
<dbReference type="GO" id="GO:0007059">
    <property type="term" value="P:chromosome segregation"/>
    <property type="evidence" value="ECO:0007669"/>
    <property type="project" value="UniProtKB-KW"/>
</dbReference>
<dbReference type="Pfam" id="PF23552">
    <property type="entry name" value="ParB_C"/>
    <property type="match status" value="1"/>
</dbReference>
<dbReference type="GO" id="GO:0045881">
    <property type="term" value="P:positive regulation of sporulation resulting in formation of a cellular spore"/>
    <property type="evidence" value="ECO:0007669"/>
    <property type="project" value="TreeGrafter"/>
</dbReference>
<dbReference type="InterPro" id="IPR004437">
    <property type="entry name" value="ParB/RepB/Spo0J"/>
</dbReference>
<dbReference type="AlphaFoldDB" id="A0A1V4HFG9"/>
<evidence type="ECO:0000256" key="1">
    <source>
        <dbReference type="ARBA" id="ARBA00004453"/>
    </source>
</evidence>
<proteinExistence type="inferred from homology"/>
<dbReference type="OrthoDB" id="9802051at2"/>
<accession>A0A1V4HFG9</accession>
<sequence>MTKGLSKGLGKGLDALITSLHIDESDKVIQIPLSQLRANPYQPRKHFNEDSIKELADSIKEHGVIQPIIVRKVLKGFEIIAGERRFRASQVAGAATIPAVERSFSDQQVMEIALIENVQREDLNAMEIAFAYQGIIDQFSLTQEELSAKVGKSRSHIANFLRLLQLPESIKQYVSRGTLSMGHARAIVGVKDDKVKKELAETTISKQWSVRELEEAVKMLEEAPGQEKEKKVQKEKNRDPYINQAEEQLRDIFRTTVKIKAQQDKGKIELLYYSKDDLNRLLELLQGKIS</sequence>
<keyword evidence="7" id="KW-1185">Reference proteome</keyword>
<dbReference type="CDD" id="cd16393">
    <property type="entry name" value="SPO0J_N"/>
    <property type="match status" value="1"/>
</dbReference>
<dbReference type="RefSeq" id="WP_079415847.1">
    <property type="nucleotide sequence ID" value="NZ_MBTG01000023.1"/>
</dbReference>
<evidence type="ECO:0000259" key="5">
    <source>
        <dbReference type="SMART" id="SM00470"/>
    </source>
</evidence>
<reference evidence="7" key="1">
    <citation type="submission" date="2016-07" db="EMBL/GenBank/DDBJ databases">
        <authorList>
            <person name="Florea S."/>
            <person name="Webb J.S."/>
            <person name="Jaromczyk J."/>
            <person name="Schardl C.L."/>
        </authorList>
    </citation>
    <scope>NUCLEOTIDE SEQUENCE [LARGE SCALE GENOMIC DNA]</scope>
    <source>
        <strain evidence="7">CY1</strain>
    </source>
</reference>
<comment type="caution">
    <text evidence="6">The sequence shown here is derived from an EMBL/GenBank/DDBJ whole genome shotgun (WGS) entry which is preliminary data.</text>
</comment>
<dbReference type="SMART" id="SM00470">
    <property type="entry name" value="ParB"/>
    <property type="match status" value="1"/>
</dbReference>
<dbReference type="Pfam" id="PF02195">
    <property type="entry name" value="ParB_N"/>
    <property type="match status" value="1"/>
</dbReference>
<dbReference type="GO" id="GO:0003677">
    <property type="term" value="F:DNA binding"/>
    <property type="evidence" value="ECO:0007669"/>
    <property type="project" value="UniProtKB-KW"/>
</dbReference>
<evidence type="ECO:0000313" key="6">
    <source>
        <dbReference type="EMBL" id="OPH53568.1"/>
    </source>
</evidence>
<comment type="subcellular location">
    <subcellularLocation>
        <location evidence="1">Cytoplasm</location>
        <location evidence="1">Nucleoid</location>
    </subcellularLocation>
</comment>
<evidence type="ECO:0000256" key="2">
    <source>
        <dbReference type="ARBA" id="ARBA00006295"/>
    </source>
</evidence>
<gene>
    <name evidence="6" type="ORF">BC351_06820</name>
</gene>
<dbReference type="GO" id="GO:0005694">
    <property type="term" value="C:chromosome"/>
    <property type="evidence" value="ECO:0007669"/>
    <property type="project" value="TreeGrafter"/>
</dbReference>
<dbReference type="PANTHER" id="PTHR33375:SF1">
    <property type="entry name" value="CHROMOSOME-PARTITIONING PROTEIN PARB-RELATED"/>
    <property type="match status" value="1"/>
</dbReference>
<dbReference type="InterPro" id="IPR041468">
    <property type="entry name" value="HTH_ParB/Spo0J"/>
</dbReference>
<evidence type="ECO:0000256" key="4">
    <source>
        <dbReference type="ARBA" id="ARBA00023125"/>
    </source>
</evidence>
<dbReference type="STRING" id="1469647.BC351_06820"/>
<keyword evidence="4" id="KW-0238">DNA-binding</keyword>
<dbReference type="NCBIfam" id="TIGR00180">
    <property type="entry name" value="parB_part"/>
    <property type="match status" value="1"/>
</dbReference>
<dbReference type="InterPro" id="IPR057240">
    <property type="entry name" value="ParB_dimer_C"/>
</dbReference>
<name>A0A1V4HFG9_9BACL</name>
<evidence type="ECO:0000256" key="3">
    <source>
        <dbReference type="ARBA" id="ARBA00022829"/>
    </source>
</evidence>
<evidence type="ECO:0000313" key="7">
    <source>
        <dbReference type="Proteomes" id="UP000190626"/>
    </source>
</evidence>
<comment type="similarity">
    <text evidence="2">Belongs to the ParB family.</text>
</comment>